<dbReference type="Pfam" id="PF03880">
    <property type="entry name" value="DbpA"/>
    <property type="match status" value="1"/>
</dbReference>
<evidence type="ECO:0000313" key="8">
    <source>
        <dbReference type="EMBL" id="RKS53044.1"/>
    </source>
</evidence>
<dbReference type="OrthoDB" id="9785240at2"/>
<evidence type="ECO:0000256" key="5">
    <source>
        <dbReference type="ARBA" id="ARBA00038437"/>
    </source>
</evidence>
<dbReference type="GO" id="GO:0005829">
    <property type="term" value="C:cytosol"/>
    <property type="evidence" value="ECO:0007669"/>
    <property type="project" value="TreeGrafter"/>
</dbReference>
<dbReference type="PROSITE" id="PS51194">
    <property type="entry name" value="HELICASE_CTER"/>
    <property type="match status" value="1"/>
</dbReference>
<evidence type="ECO:0000259" key="6">
    <source>
        <dbReference type="PROSITE" id="PS51192"/>
    </source>
</evidence>
<dbReference type="Gene3D" id="3.40.50.300">
    <property type="entry name" value="P-loop containing nucleotide triphosphate hydrolases"/>
    <property type="match status" value="2"/>
</dbReference>
<dbReference type="InterPro" id="IPR005580">
    <property type="entry name" value="DbpA/CsdA_RNA-bd_dom"/>
</dbReference>
<dbReference type="CDD" id="cd12252">
    <property type="entry name" value="RRM_DbpA"/>
    <property type="match status" value="1"/>
</dbReference>
<dbReference type="EMBL" id="RBLG01000002">
    <property type="protein sequence ID" value="RKS53044.1"/>
    <property type="molecule type" value="Genomic_DNA"/>
</dbReference>
<evidence type="ECO:0000259" key="7">
    <source>
        <dbReference type="PROSITE" id="PS51194"/>
    </source>
</evidence>
<proteinExistence type="inferred from homology"/>
<dbReference type="PANTHER" id="PTHR47959">
    <property type="entry name" value="ATP-DEPENDENT RNA HELICASE RHLE-RELATED"/>
    <property type="match status" value="1"/>
</dbReference>
<dbReference type="InterPro" id="IPR012677">
    <property type="entry name" value="Nucleotide-bd_a/b_plait_sf"/>
</dbReference>
<accession>A0A495PQX7</accession>
<evidence type="ECO:0000313" key="9">
    <source>
        <dbReference type="Proteomes" id="UP000276282"/>
    </source>
</evidence>
<dbReference type="InterPro" id="IPR027417">
    <property type="entry name" value="P-loop_NTPase"/>
</dbReference>
<dbReference type="PROSITE" id="PS51192">
    <property type="entry name" value="HELICASE_ATP_BIND_1"/>
    <property type="match status" value="1"/>
</dbReference>
<dbReference type="PANTHER" id="PTHR47959:SF1">
    <property type="entry name" value="ATP-DEPENDENT RNA HELICASE DBPA"/>
    <property type="match status" value="1"/>
</dbReference>
<name>A0A495PQX7_9FLAO</name>
<reference evidence="8 9" key="1">
    <citation type="submission" date="2018-10" db="EMBL/GenBank/DDBJ databases">
        <title>Genomic Encyclopedia of Archaeal and Bacterial Type Strains, Phase II (KMG-II): from individual species to whole genera.</title>
        <authorList>
            <person name="Goeker M."/>
        </authorList>
    </citation>
    <scope>NUCLEOTIDE SEQUENCE [LARGE SCALE GENOMIC DNA]</scope>
    <source>
        <strain evidence="8 9">DSM 19839</strain>
    </source>
</reference>
<comment type="caution">
    <text evidence="8">The sequence shown here is derived from an EMBL/GenBank/DDBJ whole genome shotgun (WGS) entry which is preliminary data.</text>
</comment>
<dbReference type="GO" id="GO:0003676">
    <property type="term" value="F:nucleic acid binding"/>
    <property type="evidence" value="ECO:0007669"/>
    <property type="project" value="InterPro"/>
</dbReference>
<dbReference type="Gene3D" id="3.30.70.330">
    <property type="match status" value="1"/>
</dbReference>
<dbReference type="SMART" id="SM00487">
    <property type="entry name" value="DEXDc"/>
    <property type="match status" value="1"/>
</dbReference>
<evidence type="ECO:0000256" key="1">
    <source>
        <dbReference type="ARBA" id="ARBA00022741"/>
    </source>
</evidence>
<keyword evidence="3 8" id="KW-0347">Helicase</keyword>
<comment type="similarity">
    <text evidence="5">Belongs to the DEAD box helicase family.</text>
</comment>
<dbReference type="GO" id="GO:0005524">
    <property type="term" value="F:ATP binding"/>
    <property type="evidence" value="ECO:0007669"/>
    <property type="project" value="UniProtKB-KW"/>
</dbReference>
<feature type="domain" description="Helicase ATP-binding" evidence="6">
    <location>
        <begin position="28"/>
        <end position="196"/>
    </location>
</feature>
<dbReference type="Pfam" id="PF00270">
    <property type="entry name" value="DEAD"/>
    <property type="match status" value="1"/>
</dbReference>
<dbReference type="Pfam" id="PF00271">
    <property type="entry name" value="Helicase_C"/>
    <property type="match status" value="1"/>
</dbReference>
<evidence type="ECO:0000256" key="2">
    <source>
        <dbReference type="ARBA" id="ARBA00022801"/>
    </source>
</evidence>
<dbReference type="Proteomes" id="UP000276282">
    <property type="component" value="Unassembled WGS sequence"/>
</dbReference>
<dbReference type="InterPro" id="IPR044742">
    <property type="entry name" value="DEAD/DEAH_RhlB"/>
</dbReference>
<keyword evidence="2" id="KW-0378">Hydrolase</keyword>
<dbReference type="InterPro" id="IPR050079">
    <property type="entry name" value="DEAD_box_RNA_helicase"/>
</dbReference>
<dbReference type="SUPFAM" id="SSF52540">
    <property type="entry name" value="P-loop containing nucleoside triphosphate hydrolases"/>
    <property type="match status" value="1"/>
</dbReference>
<dbReference type="CDD" id="cd00268">
    <property type="entry name" value="DEADc"/>
    <property type="match status" value="1"/>
</dbReference>
<dbReference type="InterPro" id="IPR014001">
    <property type="entry name" value="Helicase_ATP-bd"/>
</dbReference>
<keyword evidence="4" id="KW-0067">ATP-binding</keyword>
<evidence type="ECO:0000256" key="4">
    <source>
        <dbReference type="ARBA" id="ARBA00022840"/>
    </source>
</evidence>
<dbReference type="InterPro" id="IPR011545">
    <property type="entry name" value="DEAD/DEAH_box_helicase_dom"/>
</dbReference>
<dbReference type="CDD" id="cd18787">
    <property type="entry name" value="SF2_C_DEAD"/>
    <property type="match status" value="1"/>
</dbReference>
<protein>
    <submittedName>
        <fullName evidence="8">Superfamily II DNA/RNA helicase</fullName>
    </submittedName>
</protein>
<sequence>MANTIKDQSEILKKMGIAKLNPMQEEACNIISSTSNVVLLSPTGTGKTLAFLLPIIEMLDMNSPEVQALILVPSRELAIQIEQVIREMGTGYKTNAVYGGRPFSKDKIELKHEPAILIGTPGRVSDHLRRETFSVEGIKTLVLDEFDKSLEVGFEEQMTEIIQALPNIEKRILTSATQQIVIPRFVGLEDPAHINYLNGKKESQLQIKTINSNSKDKLESLKEVLDHIGNKPGIVFCNFRDSIQRVSDFLHQNQISHGCFHGGMEQQDRERSLIKFRNGTHNIIVATDLAARGLDIPELNFIIHYQLPLKEEEFTHRNGRTARMNASGNAYVIKWVKEDLPSFIKMDELKDLKSRETPKNTLWETIFVSGGRKDKISKGDIAGLFFKQGKLEKDELGAIELKQDCCFVSVPAKKVQSLIASLNNTKLKNKKVRVRLI</sequence>
<feature type="domain" description="Helicase C-terminal" evidence="7">
    <location>
        <begin position="220"/>
        <end position="365"/>
    </location>
</feature>
<keyword evidence="1" id="KW-0547">Nucleotide-binding</keyword>
<dbReference type="GO" id="GO:0003724">
    <property type="term" value="F:RNA helicase activity"/>
    <property type="evidence" value="ECO:0007669"/>
    <property type="project" value="TreeGrafter"/>
</dbReference>
<dbReference type="RefSeq" id="WP_121345076.1">
    <property type="nucleotide sequence ID" value="NZ_RBLG01000002.1"/>
</dbReference>
<gene>
    <name evidence="8" type="ORF">BC962_1290</name>
</gene>
<dbReference type="SMART" id="SM00490">
    <property type="entry name" value="HELICc"/>
    <property type="match status" value="1"/>
</dbReference>
<dbReference type="GO" id="GO:0016787">
    <property type="term" value="F:hydrolase activity"/>
    <property type="evidence" value="ECO:0007669"/>
    <property type="project" value="UniProtKB-KW"/>
</dbReference>
<dbReference type="AlphaFoldDB" id="A0A495PQX7"/>
<dbReference type="InterPro" id="IPR001650">
    <property type="entry name" value="Helicase_C-like"/>
</dbReference>
<organism evidence="8 9">
    <name type="scientific">Gillisia mitskevichiae</name>
    <dbReference type="NCBI Taxonomy" id="270921"/>
    <lineage>
        <taxon>Bacteria</taxon>
        <taxon>Pseudomonadati</taxon>
        <taxon>Bacteroidota</taxon>
        <taxon>Flavobacteriia</taxon>
        <taxon>Flavobacteriales</taxon>
        <taxon>Flavobacteriaceae</taxon>
        <taxon>Gillisia</taxon>
    </lineage>
</organism>
<evidence type="ECO:0000256" key="3">
    <source>
        <dbReference type="ARBA" id="ARBA00022806"/>
    </source>
</evidence>
<keyword evidence="9" id="KW-1185">Reference proteome</keyword>